<feature type="domain" description="AprE-like long alpha-helical hairpin" evidence="11">
    <location>
        <begin position="101"/>
        <end position="287"/>
    </location>
</feature>
<dbReference type="InterPro" id="IPR058781">
    <property type="entry name" value="HH_AprE-like"/>
</dbReference>
<evidence type="ECO:0000256" key="10">
    <source>
        <dbReference type="SAM" id="Coils"/>
    </source>
</evidence>
<dbReference type="PRINTS" id="PR01490">
    <property type="entry name" value="RTXTOXIND"/>
</dbReference>
<dbReference type="AlphaFoldDB" id="A0A840AD14"/>
<feature type="transmembrane region" description="Helical" evidence="9">
    <location>
        <begin position="21"/>
        <end position="43"/>
    </location>
</feature>
<evidence type="ECO:0000256" key="9">
    <source>
        <dbReference type="RuleBase" id="RU365093"/>
    </source>
</evidence>
<dbReference type="Pfam" id="PF25994">
    <property type="entry name" value="HH_AprE"/>
    <property type="match status" value="1"/>
</dbReference>
<evidence type="ECO:0000256" key="4">
    <source>
        <dbReference type="ARBA" id="ARBA00022475"/>
    </source>
</evidence>
<dbReference type="InterPro" id="IPR050739">
    <property type="entry name" value="MFP"/>
</dbReference>
<dbReference type="RefSeq" id="WP_184384440.1">
    <property type="nucleotide sequence ID" value="NZ_JACIDJ010000004.1"/>
</dbReference>
<comment type="similarity">
    <text evidence="2 9">Belongs to the membrane fusion protein (MFP) (TC 8.A.1) family.</text>
</comment>
<dbReference type="Proteomes" id="UP000553193">
    <property type="component" value="Unassembled WGS sequence"/>
</dbReference>
<keyword evidence="3 9" id="KW-0813">Transport</keyword>
<organism evidence="13 14">
    <name type="scientific">Roseococcus suduntuyensis</name>
    <dbReference type="NCBI Taxonomy" id="455361"/>
    <lineage>
        <taxon>Bacteria</taxon>
        <taxon>Pseudomonadati</taxon>
        <taxon>Pseudomonadota</taxon>
        <taxon>Alphaproteobacteria</taxon>
        <taxon>Acetobacterales</taxon>
        <taxon>Roseomonadaceae</taxon>
        <taxon>Roseococcus</taxon>
    </lineage>
</organism>
<dbReference type="EMBL" id="JACIDJ010000004">
    <property type="protein sequence ID" value="MBB3899031.1"/>
    <property type="molecule type" value="Genomic_DNA"/>
</dbReference>
<evidence type="ECO:0000313" key="13">
    <source>
        <dbReference type="EMBL" id="MBB3899031.1"/>
    </source>
</evidence>
<proteinExistence type="inferred from homology"/>
<evidence type="ECO:0000256" key="5">
    <source>
        <dbReference type="ARBA" id="ARBA00022519"/>
    </source>
</evidence>
<accession>A0A840AD14</accession>
<evidence type="ECO:0000313" key="14">
    <source>
        <dbReference type="Proteomes" id="UP000553193"/>
    </source>
</evidence>
<evidence type="ECO:0000256" key="1">
    <source>
        <dbReference type="ARBA" id="ARBA00004377"/>
    </source>
</evidence>
<dbReference type="Gene3D" id="2.40.30.170">
    <property type="match status" value="1"/>
</dbReference>
<evidence type="ECO:0000259" key="11">
    <source>
        <dbReference type="Pfam" id="PF25994"/>
    </source>
</evidence>
<dbReference type="GO" id="GO:0015031">
    <property type="term" value="P:protein transport"/>
    <property type="evidence" value="ECO:0007669"/>
    <property type="project" value="InterPro"/>
</dbReference>
<evidence type="ECO:0000256" key="7">
    <source>
        <dbReference type="ARBA" id="ARBA00022989"/>
    </source>
</evidence>
<keyword evidence="4 9" id="KW-1003">Cell membrane</keyword>
<evidence type="ECO:0000256" key="2">
    <source>
        <dbReference type="ARBA" id="ARBA00009477"/>
    </source>
</evidence>
<dbReference type="InterPro" id="IPR058982">
    <property type="entry name" value="Beta-barrel_AprE"/>
</dbReference>
<gene>
    <name evidence="13" type="ORF">GGQ83_002479</name>
</gene>
<dbReference type="Pfam" id="PF26002">
    <property type="entry name" value="Beta-barrel_AprE"/>
    <property type="match status" value="1"/>
</dbReference>
<evidence type="ECO:0000259" key="12">
    <source>
        <dbReference type="Pfam" id="PF26002"/>
    </source>
</evidence>
<dbReference type="Gene3D" id="2.40.50.100">
    <property type="match status" value="1"/>
</dbReference>
<dbReference type="PANTHER" id="PTHR30386">
    <property type="entry name" value="MEMBRANE FUSION SUBUNIT OF EMRAB-TOLC MULTIDRUG EFFLUX PUMP"/>
    <property type="match status" value="1"/>
</dbReference>
<keyword evidence="5 9" id="KW-0997">Cell inner membrane</keyword>
<keyword evidence="6 9" id="KW-0812">Transmembrane</keyword>
<dbReference type="NCBIfam" id="TIGR01843">
    <property type="entry name" value="type_I_hlyD"/>
    <property type="match status" value="1"/>
</dbReference>
<keyword evidence="14" id="KW-1185">Reference proteome</keyword>
<reference evidence="13 14" key="1">
    <citation type="submission" date="2020-08" db="EMBL/GenBank/DDBJ databases">
        <title>Genomic Encyclopedia of Type Strains, Phase IV (KMG-IV): sequencing the most valuable type-strain genomes for metagenomic binning, comparative biology and taxonomic classification.</title>
        <authorList>
            <person name="Goeker M."/>
        </authorList>
    </citation>
    <scope>NUCLEOTIDE SEQUENCE [LARGE SCALE GENOMIC DNA]</scope>
    <source>
        <strain evidence="13 14">DSM 19979</strain>
    </source>
</reference>
<comment type="subcellular location">
    <subcellularLocation>
        <location evidence="1 9">Cell inner membrane</location>
        <topology evidence="1 9">Single-pass membrane protein</topology>
    </subcellularLocation>
</comment>
<feature type="coiled-coil region" evidence="10">
    <location>
        <begin position="231"/>
        <end position="280"/>
    </location>
</feature>
<evidence type="ECO:0000256" key="8">
    <source>
        <dbReference type="ARBA" id="ARBA00023136"/>
    </source>
</evidence>
<dbReference type="GO" id="GO:0005886">
    <property type="term" value="C:plasma membrane"/>
    <property type="evidence" value="ECO:0007669"/>
    <property type="project" value="UniProtKB-SubCell"/>
</dbReference>
<keyword evidence="10" id="KW-0175">Coiled coil</keyword>
<sequence length="441" mass="47486">MSMQPASPTAMLEAPHPPTRGVILCGMFVMLGCFGGFMAWATLAPLAEATVASGVITVEGTRRTVQHLEGGVVRAILVRDGDRVRAGQVVLRLDDVQAGTARETLRAQQASLLAHAARLSAEAAGHGALSFPAALQHMGNPRAREAMAGQVALFTARRAALDGQLAIVATREAQGRASLESAQGQLRATERQRDLIVQEEAMRRGLVNQGLSRLPELLAVQRGRAAVEGSMDELQGQVARARATIEEAERQAQSLLSQRSQEVNAEAREVATRLAEVEERLMAADDVALRRDILAPADGTVVNSRVFTLGGVVRPGESLLDIVPSADRLVAEVNISPTDIDAVRTGLPAQLRLPAFRQNMVPYLSGEVIFVAADVTTDPQTRMSHYRARIALDEAALARMPGVFLSPGMPVEAHVITGARSFWRYMTQPLRESLRRAFTEP</sequence>
<evidence type="ECO:0000256" key="6">
    <source>
        <dbReference type="ARBA" id="ARBA00022692"/>
    </source>
</evidence>
<feature type="domain" description="AprE-like beta-barrel" evidence="12">
    <location>
        <begin position="329"/>
        <end position="418"/>
    </location>
</feature>
<keyword evidence="8 9" id="KW-0472">Membrane</keyword>
<comment type="caution">
    <text evidence="13">The sequence shown here is derived from an EMBL/GenBank/DDBJ whole genome shotgun (WGS) entry which is preliminary data.</text>
</comment>
<keyword evidence="7 9" id="KW-1133">Transmembrane helix</keyword>
<name>A0A840AD14_9PROT</name>
<dbReference type="PANTHER" id="PTHR30386:SF17">
    <property type="entry name" value="ALKALINE PROTEASE SECRETION PROTEIN APRE"/>
    <property type="match status" value="1"/>
</dbReference>
<evidence type="ECO:0000256" key="3">
    <source>
        <dbReference type="ARBA" id="ARBA00022448"/>
    </source>
</evidence>
<dbReference type="SUPFAM" id="SSF111369">
    <property type="entry name" value="HlyD-like secretion proteins"/>
    <property type="match status" value="1"/>
</dbReference>
<dbReference type="InterPro" id="IPR010129">
    <property type="entry name" value="T1SS_HlyD"/>
</dbReference>
<protein>
    <recommendedName>
        <fullName evidence="9">Membrane fusion protein (MFP) family protein</fullName>
    </recommendedName>
</protein>